<dbReference type="PRINTS" id="PR00786">
    <property type="entry name" value="NEPRILYSIN"/>
</dbReference>
<dbReference type="Gene3D" id="1.10.1380.10">
    <property type="entry name" value="Neutral endopeptidase , domain2"/>
    <property type="match status" value="2"/>
</dbReference>
<evidence type="ECO:0000313" key="13">
    <source>
        <dbReference type="Proteomes" id="UP000504606"/>
    </source>
</evidence>
<dbReference type="AlphaFoldDB" id="A0A6J1TUB6"/>
<feature type="region of interest" description="Disordered" evidence="9">
    <location>
        <begin position="428"/>
        <end position="455"/>
    </location>
</feature>
<keyword evidence="6" id="KW-0378">Hydrolase</keyword>
<dbReference type="SUPFAM" id="SSF55486">
    <property type="entry name" value="Metalloproteases ('zincins'), catalytic domain"/>
    <property type="match status" value="2"/>
</dbReference>
<reference evidence="14" key="1">
    <citation type="submission" date="2025-08" db="UniProtKB">
        <authorList>
            <consortium name="RefSeq"/>
        </authorList>
    </citation>
    <scope>IDENTIFICATION</scope>
    <source>
        <tissue evidence="14">Whole organism</tissue>
    </source>
</reference>
<keyword evidence="4" id="KW-0645">Protease</keyword>
<dbReference type="InterPro" id="IPR024079">
    <property type="entry name" value="MetalloPept_cat_dom_sf"/>
</dbReference>
<keyword evidence="5" id="KW-0479">Metal-binding</keyword>
<keyword evidence="10" id="KW-1133">Transmembrane helix</keyword>
<dbReference type="Proteomes" id="UP000504606">
    <property type="component" value="Unplaced"/>
</dbReference>
<dbReference type="InterPro" id="IPR042089">
    <property type="entry name" value="Peptidase_M13_dom_2"/>
</dbReference>
<evidence type="ECO:0000256" key="6">
    <source>
        <dbReference type="ARBA" id="ARBA00022801"/>
    </source>
</evidence>
<evidence type="ECO:0000256" key="2">
    <source>
        <dbReference type="ARBA" id="ARBA00004401"/>
    </source>
</evidence>
<feature type="region of interest" description="Disordered" evidence="9">
    <location>
        <begin position="98"/>
        <end position="117"/>
    </location>
</feature>
<evidence type="ECO:0000256" key="8">
    <source>
        <dbReference type="ARBA" id="ARBA00023049"/>
    </source>
</evidence>
<dbReference type="GO" id="GO:0005886">
    <property type="term" value="C:plasma membrane"/>
    <property type="evidence" value="ECO:0007669"/>
    <property type="project" value="UniProtKB-SubCell"/>
</dbReference>
<feature type="domain" description="Peptidase M13 C-terminal" evidence="11">
    <location>
        <begin position="749"/>
        <end position="950"/>
    </location>
</feature>
<evidence type="ECO:0000259" key="12">
    <source>
        <dbReference type="Pfam" id="PF05649"/>
    </source>
</evidence>
<keyword evidence="7" id="KW-0862">Zinc</keyword>
<evidence type="ECO:0000256" key="1">
    <source>
        <dbReference type="ARBA" id="ARBA00001947"/>
    </source>
</evidence>
<gene>
    <name evidence="14" type="primary">LOC113218180</name>
</gene>
<evidence type="ECO:0000256" key="4">
    <source>
        <dbReference type="ARBA" id="ARBA00022670"/>
    </source>
</evidence>
<dbReference type="Gene3D" id="3.40.390.10">
    <property type="entry name" value="Collagenase (Catalytic Domain)"/>
    <property type="match status" value="2"/>
</dbReference>
<evidence type="ECO:0000256" key="5">
    <source>
        <dbReference type="ARBA" id="ARBA00022723"/>
    </source>
</evidence>
<dbReference type="GO" id="GO:0046872">
    <property type="term" value="F:metal ion binding"/>
    <property type="evidence" value="ECO:0007669"/>
    <property type="project" value="UniProtKB-KW"/>
</dbReference>
<dbReference type="RefSeq" id="XP_026294196.2">
    <property type="nucleotide sequence ID" value="XM_026438411.2"/>
</dbReference>
<feature type="region of interest" description="Disordered" evidence="9">
    <location>
        <begin position="1"/>
        <end position="20"/>
    </location>
</feature>
<dbReference type="GO" id="GO:0004222">
    <property type="term" value="F:metalloendopeptidase activity"/>
    <property type="evidence" value="ECO:0007669"/>
    <property type="project" value="InterPro"/>
</dbReference>
<dbReference type="InterPro" id="IPR018497">
    <property type="entry name" value="Peptidase_M13_C"/>
</dbReference>
<dbReference type="Pfam" id="PF05649">
    <property type="entry name" value="Peptidase_M13_N"/>
    <property type="match status" value="1"/>
</dbReference>
<proteinExistence type="inferred from homology"/>
<comment type="similarity">
    <text evidence="3">Belongs to the peptidase M13 family.</text>
</comment>
<evidence type="ECO:0000256" key="7">
    <source>
        <dbReference type="ARBA" id="ARBA00022833"/>
    </source>
</evidence>
<feature type="transmembrane region" description="Helical" evidence="10">
    <location>
        <begin position="144"/>
        <end position="170"/>
    </location>
</feature>
<sequence length="956" mass="106098">MNGDGPLLPGVPTPGPAQHTRLHDSVEYGTPQSQLHINFLLDQQHLQQQQRRASSKTVNSIGSRFNQWLEPQVTRGGVLSLRGSGGLVPVAVAPWTARPGSLPQQPQSPTGSVTSITRLLPPLSNRKSAGASAGSSGGLGRRRVISVLAAVSLFEGALLIGLFVFTYFYMKSLERAGPVCESAACVRTAASLLRSIDPRVSPCEDFYAYACGSWPQDHPAPAAAFSHDWFYDRHEHVLVGVREYLEENTTASTPWAVSQARILYRACLDREAWDALGLDPLLAVLDAVGLPRRPPLGPDPDWTWERTSVLARKRTNKDLLVNLDVRADVKDRTVNKILVKKYRSGSPLLGHQARRLEHRRHRILARTSVPLASLRPTNEYDEDDGSGSDDAGGDEKVPSDIRHLAAYLLYMMDAMTLVTQHANGSLRAPEASSATSSNNSSRSSSSSSRGGVAPGGMGASCNLRAAAPPGLKKAALDVLAFNKALYRLAFPENRSAVRDDDPLEMWVWELQNLTDAGLKEGTPSQINWTEYLTLMFENVPNVTLDLTKDKIIVEDEEYLRNLSSLLAATPRETVKLSLWWEMVDLLAPYTTAEMRQLRRSYQEIASGTGAARPREMVCTESVNSLMGMAVSYGMADVAYLRTVGEKVHEMLGDVKSVFQEMVADLDWMDAPTKAATLDKVKAMKSFVGFPEWLLNVTLLDEYYEGINMTSDAFLDNMLQFQDAYSAWTLASLRRKNEEDTWATDPTDVNAFHSFQSNAVTIPAAILQFPFYDLGLEALNYGAIGTILGHELTHGFDSYGRLFDRDGNMRPWWSNATVAEYENRTACFVKQYGDYFLPEVEMNVDGELTLGENIADNGGMEEAVRAYRRYVRRHGVVEPLLPGMANYSHEQLLFLAHAHVWCETWTAESLAWSLEDEHAPNRVRTWGTISNSEDFARAWSCPKGTGMNPDRPRCRLW</sequence>
<keyword evidence="8" id="KW-0482">Metalloprotease</keyword>
<keyword evidence="10" id="KW-0472">Membrane</keyword>
<evidence type="ECO:0000256" key="3">
    <source>
        <dbReference type="ARBA" id="ARBA00007357"/>
    </source>
</evidence>
<protein>
    <submittedName>
        <fullName evidence="14">Endothelin-converting enzyme 2 isoform X1</fullName>
    </submittedName>
</protein>
<evidence type="ECO:0000256" key="10">
    <source>
        <dbReference type="SAM" id="Phobius"/>
    </source>
</evidence>
<feature type="compositionally biased region" description="Low complexity" evidence="9">
    <location>
        <begin position="431"/>
        <end position="449"/>
    </location>
</feature>
<feature type="region of interest" description="Disordered" evidence="9">
    <location>
        <begin position="374"/>
        <end position="397"/>
    </location>
</feature>
<dbReference type="GO" id="GO:0016485">
    <property type="term" value="P:protein processing"/>
    <property type="evidence" value="ECO:0007669"/>
    <property type="project" value="TreeGrafter"/>
</dbReference>
<dbReference type="Pfam" id="PF01431">
    <property type="entry name" value="Peptidase_M13"/>
    <property type="match status" value="1"/>
</dbReference>
<comment type="subcellular location">
    <subcellularLocation>
        <location evidence="2">Cell membrane</location>
        <topology evidence="2">Single-pass type II membrane protein</topology>
    </subcellularLocation>
</comment>
<dbReference type="KEGG" id="foc:113218180"/>
<evidence type="ECO:0000259" key="11">
    <source>
        <dbReference type="Pfam" id="PF01431"/>
    </source>
</evidence>
<dbReference type="InterPro" id="IPR008753">
    <property type="entry name" value="Peptidase_M13_N"/>
</dbReference>
<dbReference type="PROSITE" id="PS51885">
    <property type="entry name" value="NEPRILYSIN"/>
    <property type="match status" value="1"/>
</dbReference>
<name>A0A6J1TUB6_FRAOC</name>
<dbReference type="CDD" id="cd08662">
    <property type="entry name" value="M13"/>
    <property type="match status" value="1"/>
</dbReference>
<evidence type="ECO:0000313" key="14">
    <source>
        <dbReference type="RefSeq" id="XP_026294196.2"/>
    </source>
</evidence>
<feature type="domain" description="Peptidase M13 N-terminal" evidence="12">
    <location>
        <begin position="202"/>
        <end position="690"/>
    </location>
</feature>
<keyword evidence="10" id="KW-0812">Transmembrane</keyword>
<keyword evidence="13" id="KW-1185">Reference proteome</keyword>
<organism evidence="13 14">
    <name type="scientific">Frankliniella occidentalis</name>
    <name type="common">Western flower thrips</name>
    <name type="synonym">Euthrips occidentalis</name>
    <dbReference type="NCBI Taxonomy" id="133901"/>
    <lineage>
        <taxon>Eukaryota</taxon>
        <taxon>Metazoa</taxon>
        <taxon>Ecdysozoa</taxon>
        <taxon>Arthropoda</taxon>
        <taxon>Hexapoda</taxon>
        <taxon>Insecta</taxon>
        <taxon>Pterygota</taxon>
        <taxon>Neoptera</taxon>
        <taxon>Paraneoptera</taxon>
        <taxon>Thysanoptera</taxon>
        <taxon>Terebrantia</taxon>
        <taxon>Thripoidea</taxon>
        <taxon>Thripidae</taxon>
        <taxon>Frankliniella</taxon>
    </lineage>
</organism>
<evidence type="ECO:0000256" key="9">
    <source>
        <dbReference type="SAM" id="MobiDB-lite"/>
    </source>
</evidence>
<comment type="cofactor">
    <cofactor evidence="1">
        <name>Zn(2+)</name>
        <dbReference type="ChEBI" id="CHEBI:29105"/>
    </cofactor>
</comment>
<accession>A0A6J1TUB6</accession>
<dbReference type="GeneID" id="113218180"/>
<dbReference type="OrthoDB" id="6475849at2759"/>
<dbReference type="PANTHER" id="PTHR11733:SF133">
    <property type="entry name" value="PHOSPHATE-REGULATING NEUTRAL ENDOPEPTIDASE PHEX"/>
    <property type="match status" value="1"/>
</dbReference>
<dbReference type="PANTHER" id="PTHR11733">
    <property type="entry name" value="ZINC METALLOPROTEASE FAMILY M13 NEPRILYSIN-RELATED"/>
    <property type="match status" value="1"/>
</dbReference>
<dbReference type="InterPro" id="IPR000718">
    <property type="entry name" value="Peptidase_M13"/>
</dbReference>
<feature type="compositionally biased region" description="Polar residues" evidence="9">
    <location>
        <begin position="102"/>
        <end position="117"/>
    </location>
</feature>